<accession>A0A0G8VK97</accession>
<feature type="compositionally biased region" description="Low complexity" evidence="1">
    <location>
        <begin position="166"/>
        <end position="192"/>
    </location>
</feature>
<dbReference type="EMBL" id="JAAGYU010000020">
    <property type="protein sequence ID" value="NEL75938.1"/>
    <property type="molecule type" value="Genomic_DNA"/>
</dbReference>
<evidence type="ECO:0000313" key="2">
    <source>
        <dbReference type="EMBL" id="KLC09380.1"/>
    </source>
</evidence>
<name>A0A0G8VK97_XANPE</name>
<sequence length="265" mass="28106">MRLDMIGLRTWLLATVVGWALLVCVLAVAGLGKRVELLPDDPALVQRLPTLPAPAPERLGAFEKYSEIAAHPAFAEDRLPHPFFLSGNDGSSAASTVRLTGVLLTDNFKMATLTLDPQDSVRVQLGGEAVKGWRLLALQPRSATIEGPSGTQTLELHVFNGQGGQPPTANAAARGAATATPPVPSPDAAALAPPQPPQPQPVAPVQQQQPGGQTPPTVPPQRSDGAQEAPRPSDDQMRAIRERIEARRRLLQQQRQSGSTPGQTQ</sequence>
<organism evidence="3 7">
    <name type="scientific">Xanthomonas perforans</name>
    <dbReference type="NCBI Taxonomy" id="442694"/>
    <lineage>
        <taxon>Bacteria</taxon>
        <taxon>Pseudomonadati</taxon>
        <taxon>Pseudomonadota</taxon>
        <taxon>Gammaproteobacteria</taxon>
        <taxon>Lysobacterales</taxon>
        <taxon>Lysobacteraceae</taxon>
        <taxon>Xanthomonas</taxon>
    </lineage>
</organism>
<dbReference type="EMBL" id="JZUY01000032">
    <property type="protein sequence ID" value="KLC09380.1"/>
    <property type="molecule type" value="Genomic_DNA"/>
</dbReference>
<dbReference type="InterPro" id="IPR048187">
    <property type="entry name" value="XpsN-like"/>
</dbReference>
<dbReference type="NCBIfam" id="NF041470">
    <property type="entry name" value="sec_prot_XpsN"/>
    <property type="match status" value="1"/>
</dbReference>
<dbReference type="Proteomes" id="UP000289372">
    <property type="component" value="Unassembled WGS sequence"/>
</dbReference>
<reference evidence="4 6" key="2">
    <citation type="submission" date="2018-02" db="EMBL/GenBank/DDBJ databases">
        <title>Characterization of Xanthomonas diversity in transplant houses and field plants.</title>
        <authorList>
            <person name="Abrahamian P."/>
            <person name="Timilsina S."/>
            <person name="Minsavage G.V."/>
            <person name="Goss E.M."/>
            <person name="Jones J.B."/>
            <person name="Vallad G.E."/>
        </authorList>
    </citation>
    <scope>NUCLEOTIDE SEQUENCE [LARGE SCALE GENOMIC DNA]</scope>
    <source>
        <strain evidence="4 6">GEV2132</strain>
    </source>
</reference>
<gene>
    <name evidence="4" type="ORF">DB769_00195</name>
    <name evidence="3" type="ORF">G3W61_06665</name>
    <name evidence="2" type="ORF">XP315_02640</name>
</gene>
<evidence type="ECO:0000313" key="5">
    <source>
        <dbReference type="Proteomes" id="UP000035369"/>
    </source>
</evidence>
<dbReference type="KEGG" id="xpe:BJD13_21475"/>
<protein>
    <submittedName>
        <fullName evidence="3">General secretion pathway protein GspN</fullName>
    </submittedName>
</protein>
<feature type="compositionally biased region" description="Basic and acidic residues" evidence="1">
    <location>
        <begin position="231"/>
        <end position="248"/>
    </location>
</feature>
<evidence type="ECO:0000313" key="6">
    <source>
        <dbReference type="Proteomes" id="UP000289372"/>
    </source>
</evidence>
<evidence type="ECO:0000313" key="3">
    <source>
        <dbReference type="EMBL" id="NEL75938.1"/>
    </source>
</evidence>
<reference evidence="3 7" key="3">
    <citation type="submission" date="2019-11" db="EMBL/GenBank/DDBJ databases">
        <title>Genome-resolved metagenomics to study the prevalence of co-infection and intraspecific heterogeneity among plant pathogen metapopulations.</title>
        <authorList>
            <person name="Newberry E."/>
            <person name="Bhandari R."/>
            <person name="Kemble J."/>
            <person name="Sikora E."/>
            <person name="Potnis N."/>
        </authorList>
    </citation>
    <scope>NUCLEOTIDE SEQUENCE [LARGE SCALE GENOMIC DNA]</scope>
    <source>
        <strain evidence="3">Xp_Tom_Tuscaloosa_18b</strain>
    </source>
</reference>
<evidence type="ECO:0000256" key="1">
    <source>
        <dbReference type="SAM" id="MobiDB-lite"/>
    </source>
</evidence>
<feature type="compositionally biased region" description="Pro residues" evidence="1">
    <location>
        <begin position="193"/>
        <end position="202"/>
    </location>
</feature>
<keyword evidence="5" id="KW-1185">Reference proteome</keyword>
<reference evidence="2 5" key="1">
    <citation type="submission" date="2015-02" db="EMBL/GenBank/DDBJ databases">
        <title>Whole genome sequencing of multiple isolates of three species of pepper and tomato-infecting xanthomonads reveals genetic diversity in field strains and pinpoints effectors responsible for host specificity.</title>
        <authorList>
            <person name="Schwartz A."/>
            <person name="Dahlbeck D."/>
            <person name="Staskawicz B."/>
            <person name="Bart R."/>
            <person name="Potnis N."/>
            <person name="Minsavage G."/>
            <person name="Timilsina S."/>
            <person name="Goss E."/>
            <person name="Jones J."/>
            <person name="Vallad G."/>
            <person name="Barak J."/>
            <person name="Miller S."/>
            <person name="Ritchie D."/>
            <person name="Martins J.Jr."/>
            <person name="Patane J.S."/>
            <person name="Setubal J.C."/>
        </authorList>
    </citation>
    <scope>NUCLEOTIDE SEQUENCE [LARGE SCALE GENOMIC DNA]</scope>
    <source>
        <strain evidence="2 5">Xp3-15</strain>
    </source>
</reference>
<dbReference type="Proteomes" id="UP000035369">
    <property type="component" value="Unassembled WGS sequence"/>
</dbReference>
<feature type="compositionally biased region" description="Low complexity" evidence="1">
    <location>
        <begin position="203"/>
        <end position="215"/>
    </location>
</feature>
<evidence type="ECO:0000313" key="7">
    <source>
        <dbReference type="Proteomes" id="UP000471082"/>
    </source>
</evidence>
<dbReference type="AlphaFoldDB" id="A0A0G8VK97"/>
<feature type="region of interest" description="Disordered" evidence="1">
    <location>
        <begin position="157"/>
        <end position="265"/>
    </location>
</feature>
<dbReference type="GeneID" id="61776055"/>
<dbReference type="RefSeq" id="WP_008576222.1">
    <property type="nucleotide sequence ID" value="NZ_CP018475.1"/>
</dbReference>
<comment type="caution">
    <text evidence="3">The sequence shown here is derived from an EMBL/GenBank/DDBJ whole genome shotgun (WGS) entry which is preliminary data.</text>
</comment>
<evidence type="ECO:0000313" key="4">
    <source>
        <dbReference type="EMBL" id="RXD57707.1"/>
    </source>
</evidence>
<dbReference type="EMBL" id="PUUL01000001">
    <property type="protein sequence ID" value="RXD57707.1"/>
    <property type="molecule type" value="Genomic_DNA"/>
</dbReference>
<dbReference type="Proteomes" id="UP000471082">
    <property type="component" value="Unassembled WGS sequence"/>
</dbReference>
<proteinExistence type="predicted"/>